<organism evidence="4 5">
    <name type="scientific">Youngiibacter fragilis 232.1</name>
    <dbReference type="NCBI Taxonomy" id="994573"/>
    <lineage>
        <taxon>Bacteria</taxon>
        <taxon>Bacillati</taxon>
        <taxon>Bacillota</taxon>
        <taxon>Clostridia</taxon>
        <taxon>Eubacteriales</taxon>
        <taxon>Clostridiaceae</taxon>
        <taxon>Youngiibacter</taxon>
    </lineage>
</organism>
<dbReference type="CDD" id="cd05237">
    <property type="entry name" value="UDP_invert_4-6DH_SDR_e"/>
    <property type="match status" value="1"/>
</dbReference>
<dbReference type="STRING" id="994573.T472_0210210"/>
<dbReference type="Gene3D" id="3.40.50.720">
    <property type="entry name" value="NAD(P)-binding Rossmann-like Domain"/>
    <property type="match status" value="2"/>
</dbReference>
<feature type="transmembrane region" description="Helical" evidence="2">
    <location>
        <begin position="77"/>
        <end position="98"/>
    </location>
</feature>
<comment type="similarity">
    <text evidence="1">Belongs to the polysaccharide synthase family.</text>
</comment>
<feature type="transmembrane region" description="Helical" evidence="2">
    <location>
        <begin position="104"/>
        <end position="125"/>
    </location>
</feature>
<dbReference type="SUPFAM" id="SSF53335">
    <property type="entry name" value="S-adenosyl-L-methionine-dependent methyltransferases"/>
    <property type="match status" value="1"/>
</dbReference>
<evidence type="ECO:0000313" key="4">
    <source>
        <dbReference type="EMBL" id="ETA80771.1"/>
    </source>
</evidence>
<accession>V7I646</accession>
<sequence length="624" mass="69299">MEVLRKWRIPVFGIVDATLIVSSYLFALFFRYSFSIPGNQLSNLKNHILVIIAIYLITFYVFGMYTSLWSFARTDEFIMAISAGILAQVICLILLGIRGLGLGVSVQLLAGFLIIISTCSFRLSFRLVRKARRISGTNATKRGDNALIIGGGSAAAIIINEMKNFSESRYNPVAVIDDDLYKVGTYILGVKVVGDRGQIEAAARQYQASVILLAIPSISPENKKEILDICKRTDCRIQIIPRIEEMFGSDNLLGKVRDVDVEDLLGRDAIRLDTKGIKDYIEDRIVVVTGGGGSIGSELSRQIARFGPRKLIVIDIYENNAYDLQNELKYAFPTLDLEVLIASVRDKKRIDSIFSEYKPEVVFHAAAHKHVPLMEHSPSEAIKNNVFGTLNVAEAADRYGVRKFVMVSTDKAVNPTNIMGATKRICEMIIQSMDRTSKTDYVAVRFGNVLGSNGSVVPLFKRQIARGGPVTITHEDVTRFFMTIPEAAQLVIQAGAYAIGGEIFILDMGNPVKIYDLASDLIKLSGFVPGKDIKIEITGLRPGEKLYEELLMDEEGLRKTTHEKIFIAKPSYIDVTELKSRIDELRFLVDKGDKGEIAKKVSEIVCTYDISRFGSNQDNVSETS</sequence>
<comment type="caution">
    <text evidence="4">The sequence shown here is derived from an EMBL/GenBank/DDBJ whole genome shotgun (WGS) entry which is preliminary data.</text>
</comment>
<dbReference type="OrthoDB" id="9803111at2"/>
<dbReference type="Proteomes" id="UP000017747">
    <property type="component" value="Unassembled WGS sequence"/>
</dbReference>
<dbReference type="SUPFAM" id="SSF51735">
    <property type="entry name" value="NAD(P)-binding Rossmann-fold domains"/>
    <property type="match status" value="1"/>
</dbReference>
<dbReference type="InterPro" id="IPR003869">
    <property type="entry name" value="Polysac_CapD-like"/>
</dbReference>
<gene>
    <name evidence="4" type="ORF">T472_0210210</name>
</gene>
<proteinExistence type="inferred from homology"/>
<evidence type="ECO:0000256" key="2">
    <source>
        <dbReference type="SAM" id="Phobius"/>
    </source>
</evidence>
<protein>
    <submittedName>
        <fullName evidence="4">Nucleoside-diphosphate sugar epimerase</fullName>
    </submittedName>
</protein>
<evidence type="ECO:0000313" key="5">
    <source>
        <dbReference type="Proteomes" id="UP000017747"/>
    </source>
</evidence>
<keyword evidence="2" id="KW-0812">Transmembrane</keyword>
<dbReference type="eggNOG" id="COG1086">
    <property type="taxonomic scope" value="Bacteria"/>
</dbReference>
<dbReference type="RefSeq" id="WP_023386813.1">
    <property type="nucleotide sequence ID" value="NZ_AXUN02000173.1"/>
</dbReference>
<dbReference type="InterPro" id="IPR036291">
    <property type="entry name" value="NAD(P)-bd_dom_sf"/>
</dbReference>
<reference evidence="4 5" key="1">
    <citation type="journal article" date="2014" name="Genome Announc.">
        <title>Genome Sequence of Youngiibacter fragilis, the Type Strain of the Genus Youngiibacter.</title>
        <authorList>
            <person name="Wawrik C.B."/>
            <person name="Callaghan A.V."/>
            <person name="Stamps B.W."/>
            <person name="Wawrik B."/>
        </authorList>
    </citation>
    <scope>NUCLEOTIDE SEQUENCE [LARGE SCALE GENOMIC DNA]</scope>
    <source>
        <strain evidence="4 5">232.1</strain>
    </source>
</reference>
<dbReference type="PATRIC" id="fig|994573.3.peg.1902"/>
<evidence type="ECO:0000259" key="3">
    <source>
        <dbReference type="Pfam" id="PF02719"/>
    </source>
</evidence>
<keyword evidence="5" id="KW-1185">Reference proteome</keyword>
<dbReference type="Pfam" id="PF02719">
    <property type="entry name" value="Polysacc_synt_2"/>
    <property type="match status" value="1"/>
</dbReference>
<dbReference type="InterPro" id="IPR029063">
    <property type="entry name" value="SAM-dependent_MTases_sf"/>
</dbReference>
<dbReference type="Pfam" id="PF13727">
    <property type="entry name" value="CoA_binding_3"/>
    <property type="match status" value="1"/>
</dbReference>
<dbReference type="EMBL" id="AXUN02000173">
    <property type="protein sequence ID" value="ETA80771.1"/>
    <property type="molecule type" value="Genomic_DNA"/>
</dbReference>
<feature type="domain" description="Polysaccharide biosynthesis protein CapD-like" evidence="3">
    <location>
        <begin position="286"/>
        <end position="569"/>
    </location>
</feature>
<feature type="transmembrane region" description="Helical" evidence="2">
    <location>
        <begin position="12"/>
        <end position="34"/>
    </location>
</feature>
<dbReference type="InterPro" id="IPR051203">
    <property type="entry name" value="Polysaccharide_Synthase-Rel"/>
</dbReference>
<dbReference type="PANTHER" id="PTHR43318">
    <property type="entry name" value="UDP-N-ACETYLGLUCOSAMINE 4,6-DEHYDRATASE"/>
    <property type="match status" value="1"/>
</dbReference>
<dbReference type="PANTHER" id="PTHR43318:SF1">
    <property type="entry name" value="POLYSACCHARIDE BIOSYNTHESIS PROTEIN EPSC-RELATED"/>
    <property type="match status" value="1"/>
</dbReference>
<dbReference type="AlphaFoldDB" id="V7I646"/>
<feature type="transmembrane region" description="Helical" evidence="2">
    <location>
        <begin position="46"/>
        <end position="65"/>
    </location>
</feature>
<keyword evidence="2" id="KW-0472">Membrane</keyword>
<evidence type="ECO:0000256" key="1">
    <source>
        <dbReference type="ARBA" id="ARBA00007430"/>
    </source>
</evidence>
<name>V7I646_9CLOT</name>
<keyword evidence="2" id="KW-1133">Transmembrane helix</keyword>